<feature type="domain" description="EamA" evidence="7">
    <location>
        <begin position="7"/>
        <end position="135"/>
    </location>
</feature>
<evidence type="ECO:0000313" key="9">
    <source>
        <dbReference type="EMBL" id="CAA0122050.1"/>
    </source>
</evidence>
<dbReference type="PANTHER" id="PTHR32322">
    <property type="entry name" value="INNER MEMBRANE TRANSPORTER"/>
    <property type="match status" value="1"/>
</dbReference>
<keyword evidence="4 6" id="KW-1133">Transmembrane helix</keyword>
<dbReference type="InterPro" id="IPR000620">
    <property type="entry name" value="EamA_dom"/>
</dbReference>
<dbReference type="SUPFAM" id="SSF103481">
    <property type="entry name" value="Multidrug resistance efflux transporter EmrE"/>
    <property type="match status" value="2"/>
</dbReference>
<feature type="transmembrane region" description="Helical" evidence="6">
    <location>
        <begin position="90"/>
        <end position="109"/>
    </location>
</feature>
<feature type="transmembrane region" description="Helical" evidence="6">
    <location>
        <begin position="214"/>
        <end position="234"/>
    </location>
</feature>
<gene>
    <name evidence="8" type="ORF">KFEGEMFD_03402</name>
    <name evidence="9" type="ORF">KFEGEMFD_03934</name>
</gene>
<evidence type="ECO:0000256" key="6">
    <source>
        <dbReference type="SAM" id="Phobius"/>
    </source>
</evidence>
<feature type="transmembrane region" description="Helical" evidence="6">
    <location>
        <begin position="178"/>
        <end position="202"/>
    </location>
</feature>
<dbReference type="InterPro" id="IPR050638">
    <property type="entry name" value="AA-Vitamin_Transporters"/>
</dbReference>
<dbReference type="PANTHER" id="PTHR32322:SF2">
    <property type="entry name" value="EAMA DOMAIN-CONTAINING PROTEIN"/>
    <property type="match status" value="1"/>
</dbReference>
<feature type="transmembrane region" description="Helical" evidence="6">
    <location>
        <begin position="31"/>
        <end position="53"/>
    </location>
</feature>
<dbReference type="GO" id="GO:0016020">
    <property type="term" value="C:membrane"/>
    <property type="evidence" value="ECO:0007669"/>
    <property type="project" value="UniProtKB-SubCell"/>
</dbReference>
<keyword evidence="3 6" id="KW-0812">Transmembrane</keyword>
<evidence type="ECO:0000256" key="2">
    <source>
        <dbReference type="ARBA" id="ARBA00007362"/>
    </source>
</evidence>
<proteinExistence type="inferred from homology"/>
<feature type="transmembrane region" description="Helical" evidence="6">
    <location>
        <begin position="65"/>
        <end position="84"/>
    </location>
</feature>
<dbReference type="RefSeq" id="WP_159287838.1">
    <property type="nucleotide sequence ID" value="NZ_CACSIM010000006.1"/>
</dbReference>
<dbReference type="EMBL" id="CACSIM010000008">
    <property type="protein sequence ID" value="CAA0122050.1"/>
    <property type="molecule type" value="Genomic_DNA"/>
</dbReference>
<organism evidence="9 10">
    <name type="scientific">Zhongshania aliphaticivorans</name>
    <dbReference type="NCBI Taxonomy" id="1470434"/>
    <lineage>
        <taxon>Bacteria</taxon>
        <taxon>Pseudomonadati</taxon>
        <taxon>Pseudomonadota</taxon>
        <taxon>Gammaproteobacteria</taxon>
        <taxon>Cellvibrionales</taxon>
        <taxon>Spongiibacteraceae</taxon>
        <taxon>Zhongshania</taxon>
    </lineage>
</organism>
<feature type="transmembrane region" description="Helical" evidence="6">
    <location>
        <begin position="7"/>
        <end position="25"/>
    </location>
</feature>
<keyword evidence="5 6" id="KW-0472">Membrane</keyword>
<comment type="similarity">
    <text evidence="2">Belongs to the EamA transporter family.</text>
</comment>
<dbReference type="InterPro" id="IPR037185">
    <property type="entry name" value="EmrE-like"/>
</dbReference>
<feature type="transmembrane region" description="Helical" evidence="6">
    <location>
        <begin position="241"/>
        <end position="261"/>
    </location>
</feature>
<dbReference type="AlphaFoldDB" id="A0A5S9QUG4"/>
<sequence length="297" mass="31750">MLVRLTYILVIFIWATTPMAIKLGGDTLSPIAGLTMRIALAFAVGSVISTLAGFSGLRIRRHWKLYFAASISVFPNMALVYFAAGYLSSGLVALLFGLTPFFTAVLARPILGERLLQPRKVLGIVLACLGLLCIVLDDVSVTGDSYIGIGLMLLSNVLFSASALWVKKLNVTMTVSPVEQALGAMAFALPGLLLSWVFLFGFEPPRFSSVSLGSLLYLSLFASLVGFVAYYTLLKHMAVEAVSLIPFISPIVAVFIGVVLVDEVVSPAILLGGGLILLALAVHQGFWRIPRGLARDG</sequence>
<evidence type="ECO:0000313" key="8">
    <source>
        <dbReference type="EMBL" id="CAA0118102.1"/>
    </source>
</evidence>
<comment type="subcellular location">
    <subcellularLocation>
        <location evidence="1">Membrane</location>
        <topology evidence="1">Multi-pass membrane protein</topology>
    </subcellularLocation>
</comment>
<feature type="transmembrane region" description="Helical" evidence="6">
    <location>
        <begin position="267"/>
        <end position="287"/>
    </location>
</feature>
<reference evidence="9 10" key="1">
    <citation type="submission" date="2019-11" db="EMBL/GenBank/DDBJ databases">
        <authorList>
            <person name="Holert J."/>
        </authorList>
    </citation>
    <scope>NUCLEOTIDE SEQUENCE [LARGE SCALE GENOMIC DNA]</scope>
    <source>
        <strain evidence="9">BC3_2A</strain>
    </source>
</reference>
<evidence type="ECO:0000256" key="1">
    <source>
        <dbReference type="ARBA" id="ARBA00004141"/>
    </source>
</evidence>
<protein>
    <recommendedName>
        <fullName evidence="7">EamA domain-containing protein</fullName>
    </recommendedName>
</protein>
<dbReference type="EMBL" id="CACSIM010000006">
    <property type="protein sequence ID" value="CAA0118102.1"/>
    <property type="molecule type" value="Genomic_DNA"/>
</dbReference>
<evidence type="ECO:0000256" key="3">
    <source>
        <dbReference type="ARBA" id="ARBA00022692"/>
    </source>
</evidence>
<name>A0A5S9QUG4_9GAMM</name>
<feature type="domain" description="EamA" evidence="7">
    <location>
        <begin position="147"/>
        <end position="281"/>
    </location>
</feature>
<dbReference type="Proteomes" id="UP000439591">
    <property type="component" value="Unassembled WGS sequence"/>
</dbReference>
<evidence type="ECO:0000259" key="7">
    <source>
        <dbReference type="Pfam" id="PF00892"/>
    </source>
</evidence>
<feature type="transmembrane region" description="Helical" evidence="6">
    <location>
        <begin position="121"/>
        <end position="140"/>
    </location>
</feature>
<dbReference type="Pfam" id="PF00892">
    <property type="entry name" value="EamA"/>
    <property type="match status" value="2"/>
</dbReference>
<accession>A0A5S9QUG4</accession>
<feature type="transmembrane region" description="Helical" evidence="6">
    <location>
        <begin position="146"/>
        <end position="166"/>
    </location>
</feature>
<evidence type="ECO:0000256" key="4">
    <source>
        <dbReference type="ARBA" id="ARBA00022989"/>
    </source>
</evidence>
<evidence type="ECO:0000256" key="5">
    <source>
        <dbReference type="ARBA" id="ARBA00023136"/>
    </source>
</evidence>
<evidence type="ECO:0000313" key="10">
    <source>
        <dbReference type="Proteomes" id="UP000439591"/>
    </source>
</evidence>